<dbReference type="InterPro" id="IPR036291">
    <property type="entry name" value="NAD(P)-bd_dom_sf"/>
</dbReference>
<evidence type="ECO:0000313" key="6">
    <source>
        <dbReference type="Proteomes" id="UP000041254"/>
    </source>
</evidence>
<dbReference type="InterPro" id="IPR050425">
    <property type="entry name" value="NAD(P)_dehydrat-like"/>
</dbReference>
<evidence type="ECO:0000256" key="1">
    <source>
        <dbReference type="ARBA" id="ARBA00023002"/>
    </source>
</evidence>
<evidence type="ECO:0000313" key="5">
    <source>
        <dbReference type="EMBL" id="CEL94960.1"/>
    </source>
</evidence>
<name>A0A0G4EFM0_VITBC</name>
<dbReference type="AlphaFoldDB" id="A0A0G4EFM0"/>
<feature type="compositionally biased region" description="Pro residues" evidence="3">
    <location>
        <begin position="337"/>
        <end position="348"/>
    </location>
</feature>
<dbReference type="PhylomeDB" id="A0A0G4EFM0"/>
<proteinExistence type="inferred from homology"/>
<accession>A0A0G4EFM0</accession>
<dbReference type="OMA" id="IHPATCL"/>
<dbReference type="OrthoDB" id="336148at2759"/>
<evidence type="ECO:0000259" key="4">
    <source>
        <dbReference type="Pfam" id="PF01370"/>
    </source>
</evidence>
<organism evidence="5 6">
    <name type="scientific">Vitrella brassicaformis (strain CCMP3155)</name>
    <dbReference type="NCBI Taxonomy" id="1169540"/>
    <lineage>
        <taxon>Eukaryota</taxon>
        <taxon>Sar</taxon>
        <taxon>Alveolata</taxon>
        <taxon>Colpodellida</taxon>
        <taxon>Vitrellaceae</taxon>
        <taxon>Vitrella</taxon>
    </lineage>
</organism>
<feature type="region of interest" description="Disordered" evidence="3">
    <location>
        <begin position="332"/>
        <end position="351"/>
    </location>
</feature>
<dbReference type="PANTHER" id="PTHR10366">
    <property type="entry name" value="NAD DEPENDENT EPIMERASE/DEHYDRATASE"/>
    <property type="match status" value="1"/>
</dbReference>
<dbReference type="STRING" id="1169540.A0A0G4EFM0"/>
<dbReference type="Proteomes" id="UP000041254">
    <property type="component" value="Unassembled WGS sequence"/>
</dbReference>
<feature type="domain" description="NAD-dependent epimerase/dehydratase" evidence="4">
    <location>
        <begin position="12"/>
        <end position="202"/>
    </location>
</feature>
<evidence type="ECO:0000256" key="3">
    <source>
        <dbReference type="SAM" id="MobiDB-lite"/>
    </source>
</evidence>
<dbReference type="Pfam" id="PF01370">
    <property type="entry name" value="Epimerase"/>
    <property type="match status" value="1"/>
</dbReference>
<evidence type="ECO:0000256" key="2">
    <source>
        <dbReference type="ARBA" id="ARBA00023445"/>
    </source>
</evidence>
<dbReference type="InterPro" id="IPR001509">
    <property type="entry name" value="Epimerase_deHydtase"/>
</dbReference>
<gene>
    <name evidence="5" type="ORF">Vbra_11725</name>
</gene>
<keyword evidence="6" id="KW-1185">Reference proteome</keyword>
<reference evidence="5 6" key="1">
    <citation type="submission" date="2014-11" db="EMBL/GenBank/DDBJ databases">
        <authorList>
            <person name="Zhu J."/>
            <person name="Qi W."/>
            <person name="Song R."/>
        </authorList>
    </citation>
    <scope>NUCLEOTIDE SEQUENCE [LARGE SCALE GENOMIC DNA]</scope>
</reference>
<dbReference type="PANTHER" id="PTHR10366:SF564">
    <property type="entry name" value="STEROL-4-ALPHA-CARBOXYLATE 3-DEHYDROGENASE, DECARBOXYLATING"/>
    <property type="match status" value="1"/>
</dbReference>
<dbReference type="EMBL" id="CDMY01000227">
    <property type="protein sequence ID" value="CEL94960.1"/>
    <property type="molecule type" value="Genomic_DNA"/>
</dbReference>
<dbReference type="InParanoid" id="A0A0G4EFM0"/>
<dbReference type="Gene3D" id="3.40.50.720">
    <property type="entry name" value="NAD(P)-binding Rossmann-like Domain"/>
    <property type="match status" value="1"/>
</dbReference>
<dbReference type="SUPFAM" id="SSF51735">
    <property type="entry name" value="NAD(P)-binding Rossmann-fold domains"/>
    <property type="match status" value="1"/>
</dbReference>
<keyword evidence="1" id="KW-0560">Oxidoreductase</keyword>
<dbReference type="VEuPathDB" id="CryptoDB:Vbra_11725"/>
<dbReference type="GO" id="GO:0016616">
    <property type="term" value="F:oxidoreductase activity, acting on the CH-OH group of donors, NAD or NADP as acceptor"/>
    <property type="evidence" value="ECO:0007669"/>
    <property type="project" value="TreeGrafter"/>
</dbReference>
<protein>
    <recommendedName>
        <fullName evidence="4">NAD-dependent epimerase/dehydratase domain-containing protein</fullName>
    </recommendedName>
</protein>
<comment type="similarity">
    <text evidence="2">Belongs to the NAD(P)-dependent epimerase/dehydratase family. Dihydroflavonol-4-reductase subfamily.</text>
</comment>
<sequence length="363" mass="39740">MGERVPIDGKTVCVTGANGFVASELTRQLLEKGCTVRGTVRGVDDKEKMAHLIQLQEKFPGKLHLFEGDALIAGTFDKAFEGCEVIFHVASVIKPRPGQPDFIETVCKVADDTFASVEKHKQTIKRIIVTCSFASISGFAPGEKPGGGRKLFNEEDRNSTSTPDNAAFMYARMLAEDKSWDYAKKLGVEMVSLHLTNVWGPPLSPLAGGLSVKFIKMLMDRSGRGMPYAVIHGDVRTVGEAHIAAAEVKKAAGQRYIISDTDIVPPKVVVDIVQKAFPEYEITPPPCDMVETEPFLDNSKFQRDLGVKPYPLEKTIVDMAKRVVELGVVDPIKKGEPPNPPAPMPYPGRPAKTARDLLWLPDV</sequence>